<dbReference type="PROSITE" id="PS00141">
    <property type="entry name" value="ASP_PROTEASE"/>
    <property type="match status" value="1"/>
</dbReference>
<dbReference type="InterPro" id="IPR001969">
    <property type="entry name" value="Aspartic_peptidase_AS"/>
</dbReference>
<dbReference type="Gene3D" id="2.40.70.10">
    <property type="entry name" value="Acid Proteases"/>
    <property type="match status" value="1"/>
</dbReference>
<dbReference type="GO" id="GO:0004190">
    <property type="term" value="F:aspartic-type endopeptidase activity"/>
    <property type="evidence" value="ECO:0007669"/>
    <property type="project" value="InterPro"/>
</dbReference>
<dbReference type="CDD" id="cd00303">
    <property type="entry name" value="retropepsin_like"/>
    <property type="match status" value="1"/>
</dbReference>
<dbReference type="Proteomes" id="UP000887116">
    <property type="component" value="Unassembled WGS sequence"/>
</dbReference>
<evidence type="ECO:0000259" key="2">
    <source>
        <dbReference type="PROSITE" id="PS50175"/>
    </source>
</evidence>
<evidence type="ECO:0000313" key="3">
    <source>
        <dbReference type="EMBL" id="GFQ80463.1"/>
    </source>
</evidence>
<evidence type="ECO:0000313" key="4">
    <source>
        <dbReference type="Proteomes" id="UP000887116"/>
    </source>
</evidence>
<keyword evidence="1" id="KW-0378">Hydrolase</keyword>
<dbReference type="EMBL" id="BMAO01022229">
    <property type="protein sequence ID" value="GFQ80463.1"/>
    <property type="molecule type" value="Genomic_DNA"/>
</dbReference>
<dbReference type="AlphaFoldDB" id="A0A8X6KS58"/>
<gene>
    <name evidence="3" type="primary">TY3B-I_1257</name>
    <name evidence="3" type="ORF">TNCT_631141</name>
</gene>
<dbReference type="SUPFAM" id="SSF50630">
    <property type="entry name" value="Acid proteases"/>
    <property type="match status" value="1"/>
</dbReference>
<reference evidence="3" key="1">
    <citation type="submission" date="2020-07" db="EMBL/GenBank/DDBJ databases">
        <title>Multicomponent nature underlies the extraordinary mechanical properties of spider dragline silk.</title>
        <authorList>
            <person name="Kono N."/>
            <person name="Nakamura H."/>
            <person name="Mori M."/>
            <person name="Yoshida Y."/>
            <person name="Ohtoshi R."/>
            <person name="Malay A.D."/>
            <person name="Moran D.A.P."/>
            <person name="Tomita M."/>
            <person name="Numata K."/>
            <person name="Arakawa K."/>
        </authorList>
    </citation>
    <scope>NUCLEOTIDE SEQUENCE</scope>
</reference>
<feature type="domain" description="Peptidase A2" evidence="2">
    <location>
        <begin position="15"/>
        <end position="30"/>
    </location>
</feature>
<proteinExistence type="predicted"/>
<keyword evidence="4" id="KW-1185">Reference proteome</keyword>
<protein>
    <submittedName>
        <fullName evidence="3">Transposon Ty3-I Gag-Pol polyprotein</fullName>
    </submittedName>
</protein>
<sequence length="169" mass="18764">MSGNHLDVTVDGLPVKALVDSGASSSVISEKFHRYLKKVMFPAHNHTVFKVANESYVQPKGMCTLQIRISGRILPFEFIDLSDCSHDIILGWKFLKASGALRDCGQSELTLDDVEVTSEEVVFKPLRLCVMKDCRLPAYSIMKIPVANHCTKDSGNVIVKRSKLLALKD</sequence>
<dbReference type="Pfam" id="PF13650">
    <property type="entry name" value="Asp_protease_2"/>
    <property type="match status" value="1"/>
</dbReference>
<dbReference type="OrthoDB" id="10056424at2759"/>
<organism evidence="3 4">
    <name type="scientific">Trichonephila clavata</name>
    <name type="common">Joro spider</name>
    <name type="synonym">Nephila clavata</name>
    <dbReference type="NCBI Taxonomy" id="2740835"/>
    <lineage>
        <taxon>Eukaryota</taxon>
        <taxon>Metazoa</taxon>
        <taxon>Ecdysozoa</taxon>
        <taxon>Arthropoda</taxon>
        <taxon>Chelicerata</taxon>
        <taxon>Arachnida</taxon>
        <taxon>Araneae</taxon>
        <taxon>Araneomorphae</taxon>
        <taxon>Entelegynae</taxon>
        <taxon>Araneoidea</taxon>
        <taxon>Nephilidae</taxon>
        <taxon>Trichonephila</taxon>
    </lineage>
</organism>
<accession>A0A8X6KS58</accession>
<evidence type="ECO:0000256" key="1">
    <source>
        <dbReference type="ARBA" id="ARBA00022801"/>
    </source>
</evidence>
<dbReference type="PROSITE" id="PS50175">
    <property type="entry name" value="ASP_PROT_RETROV"/>
    <property type="match status" value="1"/>
</dbReference>
<comment type="caution">
    <text evidence="3">The sequence shown here is derived from an EMBL/GenBank/DDBJ whole genome shotgun (WGS) entry which is preliminary data.</text>
</comment>
<dbReference type="InterPro" id="IPR001995">
    <property type="entry name" value="Peptidase_A2_cat"/>
</dbReference>
<dbReference type="InterPro" id="IPR021109">
    <property type="entry name" value="Peptidase_aspartic_dom_sf"/>
</dbReference>
<name>A0A8X6KS58_TRICU</name>
<dbReference type="GO" id="GO:0006508">
    <property type="term" value="P:proteolysis"/>
    <property type="evidence" value="ECO:0007669"/>
    <property type="project" value="InterPro"/>
</dbReference>